<proteinExistence type="predicted"/>
<feature type="domain" description="J" evidence="1">
    <location>
        <begin position="4"/>
        <end position="68"/>
    </location>
</feature>
<dbReference type="PRINTS" id="PR00625">
    <property type="entry name" value="JDOMAIN"/>
</dbReference>
<dbReference type="InterPro" id="IPR001623">
    <property type="entry name" value="DnaJ_domain"/>
</dbReference>
<dbReference type="PROSITE" id="PS50076">
    <property type="entry name" value="DNAJ_2"/>
    <property type="match status" value="1"/>
</dbReference>
<evidence type="ECO:0000313" key="2">
    <source>
        <dbReference type="EMBL" id="NEU74492.1"/>
    </source>
</evidence>
<organism evidence="2 3">
    <name type="scientific">Hassallia byssoidea VB512170</name>
    <dbReference type="NCBI Taxonomy" id="1304833"/>
    <lineage>
        <taxon>Bacteria</taxon>
        <taxon>Bacillati</taxon>
        <taxon>Cyanobacteriota</taxon>
        <taxon>Cyanophyceae</taxon>
        <taxon>Nostocales</taxon>
        <taxon>Tolypothrichaceae</taxon>
        <taxon>Hassallia</taxon>
    </lineage>
</organism>
<dbReference type="RefSeq" id="WP_039752265.1">
    <property type="nucleotide sequence ID" value="NZ_JTCM02000043.1"/>
</dbReference>
<dbReference type="AlphaFoldDB" id="A0A846HAW7"/>
<dbReference type="SMART" id="SM00271">
    <property type="entry name" value="DnaJ"/>
    <property type="match status" value="1"/>
</dbReference>
<comment type="caution">
    <text evidence="2">The sequence shown here is derived from an EMBL/GenBank/DDBJ whole genome shotgun (WGS) entry which is preliminary data.</text>
</comment>
<dbReference type="PANTHER" id="PTHR44825">
    <property type="match status" value="1"/>
</dbReference>
<dbReference type="CDD" id="cd06257">
    <property type="entry name" value="DnaJ"/>
    <property type="match status" value="1"/>
</dbReference>
<name>A0A846HAW7_9CYAN</name>
<dbReference type="Pfam" id="PF00226">
    <property type="entry name" value="DnaJ"/>
    <property type="match status" value="1"/>
</dbReference>
<protein>
    <submittedName>
        <fullName evidence="2">J domain-containing protein</fullName>
    </submittedName>
</protein>
<dbReference type="InterPro" id="IPR036869">
    <property type="entry name" value="J_dom_sf"/>
</dbReference>
<dbReference type="PANTHER" id="PTHR44825:SF1">
    <property type="entry name" value="DNAJ HOMOLOG SUBFAMILY C MEMBER 4"/>
    <property type="match status" value="1"/>
</dbReference>
<keyword evidence="3" id="KW-1185">Reference proteome</keyword>
<reference evidence="2 3" key="1">
    <citation type="journal article" date="2015" name="Genome Announc.">
        <title>Draft Genome Sequence of Cyanobacterium Hassallia byssoidea Strain VB512170, Isolated from Monuments in India.</title>
        <authorList>
            <person name="Singh D."/>
            <person name="Chandrababunaidu M.M."/>
            <person name="Panda A."/>
            <person name="Sen D."/>
            <person name="Bhattacharyya S."/>
            <person name="Adhikary S.P."/>
            <person name="Tripathy S."/>
        </authorList>
    </citation>
    <scope>NUCLEOTIDE SEQUENCE [LARGE SCALE GENOMIC DNA]</scope>
    <source>
        <strain evidence="2 3">VB512170</strain>
    </source>
</reference>
<gene>
    <name evidence="2" type="ORF">PI95_018490</name>
</gene>
<accession>A0A846HAW7</accession>
<dbReference type="InterPro" id="IPR052763">
    <property type="entry name" value="DnaJ_C4"/>
</dbReference>
<dbReference type="SUPFAM" id="SSF46565">
    <property type="entry name" value="Chaperone J-domain"/>
    <property type="match status" value="1"/>
</dbReference>
<evidence type="ECO:0000313" key="3">
    <source>
        <dbReference type="Proteomes" id="UP000031549"/>
    </source>
</evidence>
<sequence>MASNYYETLKVSPNASQAEIKQAYRRLVKLFHPDTNQQTADREQIIHINAAYEVLGDAQSRLNYDQKLRDKSQKSQSDRQQRTAAAQQRYKAARRTGRDIDDQIEAWLHLVYQPVNRLVSGILDSLEDQIDQLAADPFDDELLEEFQDYLNTCRNDLKQAQISFRSLPNPPSLARAAAHLYYSLNRIADGLDELEFFPLNYDEHYLHTGHEMFRIATRLHREAQESIDIYV</sequence>
<dbReference type="Proteomes" id="UP000031549">
    <property type="component" value="Unassembled WGS sequence"/>
</dbReference>
<evidence type="ECO:0000259" key="1">
    <source>
        <dbReference type="PROSITE" id="PS50076"/>
    </source>
</evidence>
<dbReference type="Gene3D" id="1.10.287.110">
    <property type="entry name" value="DnaJ domain"/>
    <property type="match status" value="1"/>
</dbReference>
<dbReference type="EMBL" id="JTCM02000043">
    <property type="protein sequence ID" value="NEU74492.1"/>
    <property type="molecule type" value="Genomic_DNA"/>
</dbReference>